<dbReference type="Proteomes" id="UP000248961">
    <property type="component" value="Unassembled WGS sequence"/>
</dbReference>
<evidence type="ECO:0000256" key="1">
    <source>
        <dbReference type="ARBA" id="ARBA00004141"/>
    </source>
</evidence>
<evidence type="ECO:0000256" key="5">
    <source>
        <dbReference type="ARBA" id="ARBA00038359"/>
    </source>
</evidence>
<accession>A0A395IAH4</accession>
<dbReference type="AlphaFoldDB" id="A0A395IAH4"/>
<protein>
    <recommendedName>
        <fullName evidence="7">Rhodopsin domain-containing protein</fullName>
    </recommendedName>
</protein>
<dbReference type="PANTHER" id="PTHR33048:SF47">
    <property type="entry name" value="INTEGRAL MEMBRANE PROTEIN-RELATED"/>
    <property type="match status" value="1"/>
</dbReference>
<proteinExistence type="inferred from homology"/>
<feature type="transmembrane region" description="Helical" evidence="6">
    <location>
        <begin position="218"/>
        <end position="242"/>
    </location>
</feature>
<dbReference type="OrthoDB" id="5329176at2759"/>
<dbReference type="Pfam" id="PF20684">
    <property type="entry name" value="Fung_rhodopsin"/>
    <property type="match status" value="1"/>
</dbReference>
<name>A0A395IAH4_ASPHC</name>
<feature type="domain" description="Rhodopsin" evidence="7">
    <location>
        <begin position="39"/>
        <end position="280"/>
    </location>
</feature>
<evidence type="ECO:0000313" key="8">
    <source>
        <dbReference type="EMBL" id="RAL16068.1"/>
    </source>
</evidence>
<keyword evidence="2 6" id="KW-0812">Transmembrane</keyword>
<sequence length="401" mass="44480">MSSPSVKQHPPGYLDEFCGVQLIAVAVTLIILEVIFATVRFAVQMRQGRKWGVDDWLMLPALLANICLCISGILMVHLAGVGYHIEKVNETPSKLGSFLKGHFAGIWIWGLATALPKLAMLAFYLRFFKSRSERITTYIIMLIIVLHYLIIGFANTFGCTPMSYRFDPVLASKVQCFNMRAFYRWMSFPNIVTDVMMLALPLPMVYRLNTTRSQKIGLGIIFATGGIGLITSCCRFGIFFGIDGHDDDTWTSVPYNIWTEVEPGVYFLAACMPAFPPLIHSLRSRFAKPSRSGAKNYPGHNNDIALHTIGGSNRFHDSVPLTPSNTRRAFSPMLEDEELALDTVVTNYDTGAFLSSVASGGVELAGSEFSRTSGSLRPPKKIRITKTITVQHGLLGSMDRF</sequence>
<feature type="transmembrane region" description="Helical" evidence="6">
    <location>
        <begin position="62"/>
        <end position="85"/>
    </location>
</feature>
<gene>
    <name evidence="8" type="ORF">BO97DRAFT_421305</name>
</gene>
<dbReference type="GO" id="GO:0016020">
    <property type="term" value="C:membrane"/>
    <property type="evidence" value="ECO:0007669"/>
    <property type="project" value="UniProtKB-SubCell"/>
</dbReference>
<dbReference type="GeneID" id="37200999"/>
<dbReference type="PANTHER" id="PTHR33048">
    <property type="entry name" value="PTH11-LIKE INTEGRAL MEMBRANE PROTEIN (AFU_ORTHOLOGUE AFUA_5G11245)"/>
    <property type="match status" value="1"/>
</dbReference>
<feature type="transmembrane region" description="Helical" evidence="6">
    <location>
        <begin position="187"/>
        <end position="206"/>
    </location>
</feature>
<dbReference type="InterPro" id="IPR049326">
    <property type="entry name" value="Rhodopsin_dom_fungi"/>
</dbReference>
<reference evidence="8 9" key="1">
    <citation type="submission" date="2018-02" db="EMBL/GenBank/DDBJ databases">
        <title>The genomes of Aspergillus section Nigri reveals drivers in fungal speciation.</title>
        <authorList>
            <consortium name="DOE Joint Genome Institute"/>
            <person name="Vesth T.C."/>
            <person name="Nybo J."/>
            <person name="Theobald S."/>
            <person name="Brandl J."/>
            <person name="Frisvad J.C."/>
            <person name="Nielsen K.F."/>
            <person name="Lyhne E.K."/>
            <person name="Kogle M.E."/>
            <person name="Kuo A."/>
            <person name="Riley R."/>
            <person name="Clum A."/>
            <person name="Nolan M."/>
            <person name="Lipzen A."/>
            <person name="Salamov A."/>
            <person name="Henrissat B."/>
            <person name="Wiebenga A."/>
            <person name="De vries R.P."/>
            <person name="Grigoriev I.V."/>
            <person name="Mortensen U.H."/>
            <person name="Andersen M.R."/>
            <person name="Baker S.E."/>
        </authorList>
    </citation>
    <scope>NUCLEOTIDE SEQUENCE [LARGE SCALE GENOMIC DNA]</scope>
    <source>
        <strain evidence="8 9">CBS 101889</strain>
    </source>
</reference>
<dbReference type="InterPro" id="IPR052337">
    <property type="entry name" value="SAT4-like"/>
</dbReference>
<feature type="transmembrane region" description="Helical" evidence="6">
    <location>
        <begin position="105"/>
        <end position="125"/>
    </location>
</feature>
<feature type="transmembrane region" description="Helical" evidence="6">
    <location>
        <begin position="20"/>
        <end position="42"/>
    </location>
</feature>
<dbReference type="VEuPathDB" id="FungiDB:BO97DRAFT_421305"/>
<feature type="transmembrane region" description="Helical" evidence="6">
    <location>
        <begin position="137"/>
        <end position="158"/>
    </location>
</feature>
<evidence type="ECO:0000313" key="9">
    <source>
        <dbReference type="Proteomes" id="UP000248961"/>
    </source>
</evidence>
<dbReference type="EMBL" id="KZ824270">
    <property type="protein sequence ID" value="RAL16068.1"/>
    <property type="molecule type" value="Genomic_DNA"/>
</dbReference>
<keyword evidence="9" id="KW-1185">Reference proteome</keyword>
<comment type="similarity">
    <text evidence="5">Belongs to the SAT4 family.</text>
</comment>
<dbReference type="STRING" id="1450537.A0A395IAH4"/>
<evidence type="ECO:0000256" key="4">
    <source>
        <dbReference type="ARBA" id="ARBA00023136"/>
    </source>
</evidence>
<evidence type="ECO:0000256" key="6">
    <source>
        <dbReference type="SAM" id="Phobius"/>
    </source>
</evidence>
<keyword evidence="3 6" id="KW-1133">Transmembrane helix</keyword>
<comment type="subcellular location">
    <subcellularLocation>
        <location evidence="1">Membrane</location>
        <topology evidence="1">Multi-pass membrane protein</topology>
    </subcellularLocation>
</comment>
<keyword evidence="4 6" id="KW-0472">Membrane</keyword>
<dbReference type="RefSeq" id="XP_025555222.1">
    <property type="nucleotide sequence ID" value="XM_025696710.1"/>
</dbReference>
<evidence type="ECO:0000259" key="7">
    <source>
        <dbReference type="Pfam" id="PF20684"/>
    </source>
</evidence>
<evidence type="ECO:0000256" key="2">
    <source>
        <dbReference type="ARBA" id="ARBA00022692"/>
    </source>
</evidence>
<feature type="transmembrane region" description="Helical" evidence="6">
    <location>
        <begin position="264"/>
        <end position="282"/>
    </location>
</feature>
<evidence type="ECO:0000256" key="3">
    <source>
        <dbReference type="ARBA" id="ARBA00022989"/>
    </source>
</evidence>
<organism evidence="8 9">
    <name type="scientific">Aspergillus homomorphus (strain CBS 101889)</name>
    <dbReference type="NCBI Taxonomy" id="1450537"/>
    <lineage>
        <taxon>Eukaryota</taxon>
        <taxon>Fungi</taxon>
        <taxon>Dikarya</taxon>
        <taxon>Ascomycota</taxon>
        <taxon>Pezizomycotina</taxon>
        <taxon>Eurotiomycetes</taxon>
        <taxon>Eurotiomycetidae</taxon>
        <taxon>Eurotiales</taxon>
        <taxon>Aspergillaceae</taxon>
        <taxon>Aspergillus</taxon>
        <taxon>Aspergillus subgen. Circumdati</taxon>
    </lineage>
</organism>